<feature type="compositionally biased region" description="Polar residues" evidence="2">
    <location>
        <begin position="14"/>
        <end position="28"/>
    </location>
</feature>
<dbReference type="Proteomes" id="UP000800038">
    <property type="component" value="Unassembled WGS sequence"/>
</dbReference>
<feature type="region of interest" description="Disordered" evidence="2">
    <location>
        <begin position="73"/>
        <end position="101"/>
    </location>
</feature>
<keyword evidence="1" id="KW-0175">Coiled coil</keyword>
<dbReference type="EMBL" id="ML976052">
    <property type="protein sequence ID" value="KAF1941106.1"/>
    <property type="molecule type" value="Genomic_DNA"/>
</dbReference>
<dbReference type="AlphaFoldDB" id="A0A6A5SR70"/>
<feature type="coiled-coil region" evidence="1">
    <location>
        <begin position="34"/>
        <end position="64"/>
    </location>
</feature>
<sequence length="112" mass="12808">MQTRQRTARKTVDEQSTIENKQARPSISSRIMQLKQRRDKLALAEEERALLQEIKERERRLANNVAPSPTLQIASSIAPPKLSEATPTYPKQPLAQRQRLNVKQAACNKVTY</sequence>
<reference evidence="3" key="1">
    <citation type="journal article" date="2020" name="Stud. Mycol.">
        <title>101 Dothideomycetes genomes: a test case for predicting lifestyles and emergence of pathogens.</title>
        <authorList>
            <person name="Haridas S."/>
            <person name="Albert R."/>
            <person name="Binder M."/>
            <person name="Bloem J."/>
            <person name="Labutti K."/>
            <person name="Salamov A."/>
            <person name="Andreopoulos B."/>
            <person name="Baker S."/>
            <person name="Barry K."/>
            <person name="Bills G."/>
            <person name="Bluhm B."/>
            <person name="Cannon C."/>
            <person name="Castanera R."/>
            <person name="Culley D."/>
            <person name="Daum C."/>
            <person name="Ezra D."/>
            <person name="Gonzalez J."/>
            <person name="Henrissat B."/>
            <person name="Kuo A."/>
            <person name="Liang C."/>
            <person name="Lipzen A."/>
            <person name="Lutzoni F."/>
            <person name="Magnuson J."/>
            <person name="Mondo S."/>
            <person name="Nolan M."/>
            <person name="Ohm R."/>
            <person name="Pangilinan J."/>
            <person name="Park H.-J."/>
            <person name="Ramirez L."/>
            <person name="Alfaro M."/>
            <person name="Sun H."/>
            <person name="Tritt A."/>
            <person name="Yoshinaga Y."/>
            <person name="Zwiers L.-H."/>
            <person name="Turgeon B."/>
            <person name="Goodwin S."/>
            <person name="Spatafora J."/>
            <person name="Crous P."/>
            <person name="Grigoriev I."/>
        </authorList>
    </citation>
    <scope>NUCLEOTIDE SEQUENCE</scope>
    <source>
        <strain evidence="3">CBS 161.51</strain>
    </source>
</reference>
<evidence type="ECO:0000256" key="1">
    <source>
        <dbReference type="SAM" id="Coils"/>
    </source>
</evidence>
<gene>
    <name evidence="3" type="ORF">EJ02DRAFT_466801</name>
</gene>
<name>A0A6A5SR70_9PLEO</name>
<proteinExistence type="predicted"/>
<evidence type="ECO:0000313" key="4">
    <source>
        <dbReference type="Proteomes" id="UP000800038"/>
    </source>
</evidence>
<accession>A0A6A5SR70</accession>
<keyword evidence="4" id="KW-1185">Reference proteome</keyword>
<protein>
    <submittedName>
        <fullName evidence="3">Uncharacterized protein</fullName>
    </submittedName>
</protein>
<feature type="region of interest" description="Disordered" evidence="2">
    <location>
        <begin position="1"/>
        <end position="28"/>
    </location>
</feature>
<evidence type="ECO:0000313" key="3">
    <source>
        <dbReference type="EMBL" id="KAF1941106.1"/>
    </source>
</evidence>
<organism evidence="3 4">
    <name type="scientific">Clathrospora elynae</name>
    <dbReference type="NCBI Taxonomy" id="706981"/>
    <lineage>
        <taxon>Eukaryota</taxon>
        <taxon>Fungi</taxon>
        <taxon>Dikarya</taxon>
        <taxon>Ascomycota</taxon>
        <taxon>Pezizomycotina</taxon>
        <taxon>Dothideomycetes</taxon>
        <taxon>Pleosporomycetidae</taxon>
        <taxon>Pleosporales</taxon>
        <taxon>Diademaceae</taxon>
        <taxon>Clathrospora</taxon>
    </lineage>
</organism>
<evidence type="ECO:0000256" key="2">
    <source>
        <dbReference type="SAM" id="MobiDB-lite"/>
    </source>
</evidence>